<evidence type="ECO:0000256" key="1">
    <source>
        <dbReference type="ARBA" id="ARBA00004141"/>
    </source>
</evidence>
<feature type="transmembrane region" description="Helical" evidence="7">
    <location>
        <begin position="398"/>
        <end position="420"/>
    </location>
</feature>
<comment type="subcellular location">
    <subcellularLocation>
        <location evidence="1">Membrane</location>
        <topology evidence="1">Multi-pass membrane protein</topology>
    </subcellularLocation>
</comment>
<feature type="transmembrane region" description="Helical" evidence="7">
    <location>
        <begin position="186"/>
        <end position="206"/>
    </location>
</feature>
<keyword evidence="4 7" id="KW-1133">Transmembrane helix</keyword>
<dbReference type="PROSITE" id="PS50267">
    <property type="entry name" value="NA_NEUROTRAN_SYMP_3"/>
    <property type="match status" value="1"/>
</dbReference>
<dbReference type="InterPro" id="IPR037272">
    <property type="entry name" value="SNS_sf"/>
</dbReference>
<dbReference type="InterPro" id="IPR000175">
    <property type="entry name" value="Na/ntran_symport"/>
</dbReference>
<keyword evidence="6" id="KW-0769">Symport</keyword>
<evidence type="ECO:0000256" key="6">
    <source>
        <dbReference type="RuleBase" id="RU003732"/>
    </source>
</evidence>
<organism evidence="8 9">
    <name type="scientific">Halopolyspora algeriensis</name>
    <dbReference type="NCBI Taxonomy" id="1500506"/>
    <lineage>
        <taxon>Bacteria</taxon>
        <taxon>Bacillati</taxon>
        <taxon>Actinomycetota</taxon>
        <taxon>Actinomycetes</taxon>
        <taxon>Actinomycetes incertae sedis</taxon>
        <taxon>Halopolyspora</taxon>
    </lineage>
</organism>
<keyword evidence="2 6" id="KW-0813">Transport</keyword>
<dbReference type="NCBIfam" id="NF037979">
    <property type="entry name" value="Na_transp"/>
    <property type="match status" value="1"/>
</dbReference>
<feature type="transmembrane region" description="Helical" evidence="7">
    <location>
        <begin position="149"/>
        <end position="174"/>
    </location>
</feature>
<evidence type="ECO:0000256" key="5">
    <source>
        <dbReference type="ARBA" id="ARBA00023136"/>
    </source>
</evidence>
<dbReference type="Pfam" id="PF00209">
    <property type="entry name" value="SNF"/>
    <property type="match status" value="2"/>
</dbReference>
<feature type="transmembrane region" description="Helical" evidence="7">
    <location>
        <begin position="55"/>
        <end position="78"/>
    </location>
</feature>
<protein>
    <recommendedName>
        <fullName evidence="6">Transporter</fullName>
    </recommendedName>
</protein>
<evidence type="ECO:0000313" key="8">
    <source>
        <dbReference type="EMBL" id="RCW40745.1"/>
    </source>
</evidence>
<dbReference type="OrthoDB" id="9762833at2"/>
<evidence type="ECO:0000256" key="4">
    <source>
        <dbReference type="ARBA" id="ARBA00022989"/>
    </source>
</evidence>
<dbReference type="PANTHER" id="PTHR42948:SF1">
    <property type="entry name" value="TRANSPORTER"/>
    <property type="match status" value="1"/>
</dbReference>
<evidence type="ECO:0000256" key="3">
    <source>
        <dbReference type="ARBA" id="ARBA00022692"/>
    </source>
</evidence>
<keyword evidence="3 6" id="KW-0812">Transmembrane</keyword>
<dbReference type="GO" id="GO:0015293">
    <property type="term" value="F:symporter activity"/>
    <property type="evidence" value="ECO:0007669"/>
    <property type="project" value="UniProtKB-KW"/>
</dbReference>
<comment type="caution">
    <text evidence="8">The sequence shown here is derived from an EMBL/GenBank/DDBJ whole genome shotgun (WGS) entry which is preliminary data.</text>
</comment>
<comment type="similarity">
    <text evidence="6">Belongs to the sodium:neurotransmitter symporter (SNF) (TC 2.A.22) family.</text>
</comment>
<accession>A0A368VJ39</accession>
<evidence type="ECO:0000256" key="7">
    <source>
        <dbReference type="SAM" id="Phobius"/>
    </source>
</evidence>
<keyword evidence="5 7" id="KW-0472">Membrane</keyword>
<dbReference type="AlphaFoldDB" id="A0A368VJ39"/>
<feature type="transmembrane region" description="Helical" evidence="7">
    <location>
        <begin position="99"/>
        <end position="129"/>
    </location>
</feature>
<feature type="transmembrane region" description="Helical" evidence="7">
    <location>
        <begin position="229"/>
        <end position="255"/>
    </location>
</feature>
<feature type="transmembrane region" description="Helical" evidence="7">
    <location>
        <begin position="267"/>
        <end position="289"/>
    </location>
</feature>
<feature type="transmembrane region" description="Helical" evidence="7">
    <location>
        <begin position="357"/>
        <end position="378"/>
    </location>
</feature>
<dbReference type="InterPro" id="IPR047218">
    <property type="entry name" value="YocR/YhdH-like"/>
</dbReference>
<gene>
    <name evidence="8" type="ORF">DFQ14_11071</name>
</gene>
<feature type="transmembrane region" description="Helical" evidence="7">
    <location>
        <begin position="309"/>
        <end position="336"/>
    </location>
</feature>
<dbReference type="SUPFAM" id="SSF161070">
    <property type="entry name" value="SNF-like"/>
    <property type="match status" value="1"/>
</dbReference>
<dbReference type="EMBL" id="QPJC01000010">
    <property type="protein sequence ID" value="RCW40745.1"/>
    <property type="molecule type" value="Genomic_DNA"/>
</dbReference>
<dbReference type="GO" id="GO:0016020">
    <property type="term" value="C:membrane"/>
    <property type="evidence" value="ECO:0007669"/>
    <property type="project" value="UniProtKB-SubCell"/>
</dbReference>
<reference evidence="8 9" key="1">
    <citation type="submission" date="2018-07" db="EMBL/GenBank/DDBJ databases">
        <title>Genomic Encyclopedia of Type Strains, Phase III (KMG-III): the genomes of soil and plant-associated and newly described type strains.</title>
        <authorList>
            <person name="Whitman W."/>
        </authorList>
    </citation>
    <scope>NUCLEOTIDE SEQUENCE [LARGE SCALE GENOMIC DNA]</scope>
    <source>
        <strain evidence="8 9">CECT 8575</strain>
    </source>
</reference>
<feature type="transmembrane region" description="Helical" evidence="7">
    <location>
        <begin position="441"/>
        <end position="463"/>
    </location>
</feature>
<sequence>MSVSDVPPAATTDSNPRESWGSRFGFIMATAGFAVGLGAIWRFPYLVSENGGGAFVLVYIVISVLVGIPLFIAELMLGRRTQKGPILGMRELTRSGNPFRAIGWLGTLSALLIMSYYVVILGFMVGYFVMSLTGTFSAGTTAEQISTTYSAFTANTPAIVAATVGIIAVTGLIISRGLKEGIERSTKFLMPLLLILLIGLTVYSLLQPGAAKGVAWYLTPDFSLITGEVILAALGQAFFAIGIGVATAFIFGSYLDREKSQVPGDSVSIVGVNTLIAILAGLIIFPAIRSYGLTEAEGPGLVFQTMPNVFARIPGGFIVGPVFFLLVLIAGLTSAIGYSEGIAGSLRELTGWSRRRASWATVGAILVLAVPSMLSYGGNGPLSDVIIAGKNLFTWADFISGSILMPLGALLIIVFVALFFGFNRYREEANRGAGAIRVQGWWKPLVVVVIPLAVAVIMVTGLLPQ</sequence>
<keyword evidence="9" id="KW-1185">Reference proteome</keyword>
<name>A0A368VJ39_9ACTN</name>
<proteinExistence type="inferred from homology"/>
<dbReference type="PANTHER" id="PTHR42948">
    <property type="entry name" value="TRANSPORTER"/>
    <property type="match status" value="1"/>
</dbReference>
<dbReference type="Proteomes" id="UP000253495">
    <property type="component" value="Unassembled WGS sequence"/>
</dbReference>
<evidence type="ECO:0000313" key="9">
    <source>
        <dbReference type="Proteomes" id="UP000253495"/>
    </source>
</evidence>
<feature type="transmembrane region" description="Helical" evidence="7">
    <location>
        <begin position="24"/>
        <end position="43"/>
    </location>
</feature>
<dbReference type="CDD" id="cd10336">
    <property type="entry name" value="SLC6sbd_Tyt1-Like"/>
    <property type="match status" value="1"/>
</dbReference>
<dbReference type="PROSITE" id="PS00610">
    <property type="entry name" value="NA_NEUROTRAN_SYMP_1"/>
    <property type="match status" value="1"/>
</dbReference>
<dbReference type="PRINTS" id="PR00176">
    <property type="entry name" value="NANEUSMPORT"/>
</dbReference>
<evidence type="ECO:0000256" key="2">
    <source>
        <dbReference type="ARBA" id="ARBA00022448"/>
    </source>
</evidence>
<dbReference type="RefSeq" id="WP_114453969.1">
    <property type="nucleotide sequence ID" value="NZ_QPJC01000010.1"/>
</dbReference>